<keyword evidence="3" id="KW-0732">Signal</keyword>
<dbReference type="InterPro" id="IPR001002">
    <property type="entry name" value="Chitin-bd_1"/>
</dbReference>
<evidence type="ECO:0000256" key="1">
    <source>
        <dbReference type="ARBA" id="ARBA00022669"/>
    </source>
</evidence>
<feature type="signal peptide" evidence="3">
    <location>
        <begin position="1"/>
        <end position="19"/>
    </location>
</feature>
<dbReference type="SUPFAM" id="SSF57016">
    <property type="entry name" value="Plant lectins/antimicrobial peptides"/>
    <property type="match status" value="1"/>
</dbReference>
<evidence type="ECO:0000259" key="4">
    <source>
        <dbReference type="PROSITE" id="PS50941"/>
    </source>
</evidence>
<dbReference type="PROSITE" id="PS00026">
    <property type="entry name" value="CHIT_BIND_I_1"/>
    <property type="match status" value="1"/>
</dbReference>
<dbReference type="AlphaFoldDB" id="A0AA38R3Z6"/>
<keyword evidence="2" id="KW-1015">Disulfide bond</keyword>
<sequence>MIRHIRLMLASAFVGIALATPLTPIPNLLGTRAVSPNGTCGAQAAGANNRFTCPADTPCCSSHGYCGAGDSYCLTTAGCQAAFSLSTVSCHAPQDGKTVSPDNTCGIVGDGKYGYRCPATGATCCSAQ</sequence>
<evidence type="ECO:0000256" key="3">
    <source>
        <dbReference type="SAM" id="SignalP"/>
    </source>
</evidence>
<evidence type="ECO:0000256" key="2">
    <source>
        <dbReference type="PROSITE-ProRule" id="PRU00261"/>
    </source>
</evidence>
<dbReference type="PROSITE" id="PS50941">
    <property type="entry name" value="CHIT_BIND_I_2"/>
    <property type="match status" value="1"/>
</dbReference>
<comment type="caution">
    <text evidence="5">The sequence shown here is derived from an EMBL/GenBank/DDBJ whole genome shotgun (WGS) entry which is preliminary data.</text>
</comment>
<feature type="domain" description="Chitin-binding type-1" evidence="4">
    <location>
        <begin position="37"/>
        <end position="92"/>
    </location>
</feature>
<protein>
    <recommendedName>
        <fullName evidence="4">Chitin-binding type-1 domain-containing protein</fullName>
    </recommendedName>
</protein>
<reference evidence="5" key="1">
    <citation type="submission" date="2022-07" db="EMBL/GenBank/DDBJ databases">
        <title>Fungi with potential for degradation of polypropylene.</title>
        <authorList>
            <person name="Gostincar C."/>
        </authorList>
    </citation>
    <scope>NUCLEOTIDE SEQUENCE</scope>
    <source>
        <strain evidence="5">EXF-13308</strain>
    </source>
</reference>
<dbReference type="Pfam" id="PF00187">
    <property type="entry name" value="Chitin_bind_1"/>
    <property type="match status" value="1"/>
</dbReference>
<keyword evidence="6" id="KW-1185">Reference proteome</keyword>
<comment type="caution">
    <text evidence="2">Lacks conserved residue(s) required for the propagation of feature annotation.</text>
</comment>
<evidence type="ECO:0000313" key="5">
    <source>
        <dbReference type="EMBL" id="KAJ9133431.1"/>
    </source>
</evidence>
<feature type="chain" id="PRO_5041425566" description="Chitin-binding type-1 domain-containing protein" evidence="3">
    <location>
        <begin position="20"/>
        <end position="128"/>
    </location>
</feature>
<gene>
    <name evidence="5" type="ORF">NKR23_g10744</name>
</gene>
<dbReference type="InterPro" id="IPR018371">
    <property type="entry name" value="Chitin-binding_1_CS"/>
</dbReference>
<evidence type="ECO:0000313" key="6">
    <source>
        <dbReference type="Proteomes" id="UP001174694"/>
    </source>
</evidence>
<dbReference type="InterPro" id="IPR036861">
    <property type="entry name" value="Endochitinase-like_sf"/>
</dbReference>
<keyword evidence="1 2" id="KW-0147">Chitin-binding</keyword>
<accession>A0AA38R3Z6</accession>
<dbReference type="GO" id="GO:0008061">
    <property type="term" value="F:chitin binding"/>
    <property type="evidence" value="ECO:0007669"/>
    <property type="project" value="UniProtKB-UniRule"/>
</dbReference>
<organism evidence="5 6">
    <name type="scientific">Pleurostoma richardsiae</name>
    <dbReference type="NCBI Taxonomy" id="41990"/>
    <lineage>
        <taxon>Eukaryota</taxon>
        <taxon>Fungi</taxon>
        <taxon>Dikarya</taxon>
        <taxon>Ascomycota</taxon>
        <taxon>Pezizomycotina</taxon>
        <taxon>Sordariomycetes</taxon>
        <taxon>Sordariomycetidae</taxon>
        <taxon>Calosphaeriales</taxon>
        <taxon>Pleurostomataceae</taxon>
        <taxon>Pleurostoma</taxon>
    </lineage>
</organism>
<dbReference type="Gene3D" id="3.30.60.10">
    <property type="entry name" value="Endochitinase-like"/>
    <property type="match status" value="1"/>
</dbReference>
<dbReference type="EMBL" id="JANBVO010000050">
    <property type="protein sequence ID" value="KAJ9133431.1"/>
    <property type="molecule type" value="Genomic_DNA"/>
</dbReference>
<feature type="disulfide bond" evidence="2">
    <location>
        <begin position="59"/>
        <end position="73"/>
    </location>
</feature>
<proteinExistence type="predicted"/>
<dbReference type="Proteomes" id="UP001174694">
    <property type="component" value="Unassembled WGS sequence"/>
</dbReference>
<name>A0AA38R3Z6_9PEZI</name>